<keyword evidence="2" id="KW-0808">Transferase</keyword>
<evidence type="ECO:0000256" key="2">
    <source>
        <dbReference type="ARBA" id="ARBA00022679"/>
    </source>
</evidence>
<dbReference type="PANTHER" id="PTHR37419">
    <property type="entry name" value="SERINE/THREONINE-PROTEIN KINASE TOXIN HIPA"/>
    <property type="match status" value="1"/>
</dbReference>
<comment type="caution">
    <text evidence="6">The sequence shown here is derived from an EMBL/GenBank/DDBJ whole genome shotgun (WGS) entry which is preliminary data.</text>
</comment>
<dbReference type="InterPro" id="IPR017508">
    <property type="entry name" value="HipA_N1"/>
</dbReference>
<organism evidence="6 7">
    <name type="scientific">Eilatimonas milleporae</name>
    <dbReference type="NCBI Taxonomy" id="911205"/>
    <lineage>
        <taxon>Bacteria</taxon>
        <taxon>Pseudomonadati</taxon>
        <taxon>Pseudomonadota</taxon>
        <taxon>Alphaproteobacteria</taxon>
        <taxon>Kordiimonadales</taxon>
        <taxon>Kordiimonadaceae</taxon>
        <taxon>Eilatimonas</taxon>
    </lineage>
</organism>
<sequence>MTSSGTPYVECYVWIWLPGQSKPVVAGRLSRSGSQLVFNYGRSYLERSGAIPIFLPELPLDSGIKKPVKGAMHSSIRDASPDAWGRRVILNRRTGKTGTALDAIETDDELGFLLESGSDRIGALDFQASPTEYVSRIEDNASLAELLEASERVEKGLPLSEALDRVLNHGTSIGGARPKAILESGGRKYIAKFSASNDAYSVVKGEYIAMRLAALAGLNVAPVSLNETLDKDVLLIERFDRVPTDTGWLRRAMVSALTILGLDEMEARYASYGDLAEKIRYRFTDPKITLIELYRRMVFNVLIGNTDDHARNHAAFWDGEMLELTPSYDICPQGRTGGETSQAMLLVGNDRSSRITTLLDSAKQFFLHEDCAVRIINDLVETIATNWSSVINEAKLTPVDRRLFAGGQFLNISILYGLSERNTHLDSIIKKARQYIIKNVQT</sequence>
<dbReference type="OrthoDB" id="9805913at2"/>
<comment type="similarity">
    <text evidence="1">Belongs to the HipA Ser/Thr kinase family.</text>
</comment>
<keyword evidence="3 6" id="KW-0418">Kinase</keyword>
<feature type="domain" description="HipA-like C-terminal" evidence="4">
    <location>
        <begin position="171"/>
        <end position="387"/>
    </location>
</feature>
<dbReference type="InParanoid" id="A0A3M0C5D0"/>
<dbReference type="GO" id="GO:0005829">
    <property type="term" value="C:cytosol"/>
    <property type="evidence" value="ECO:0007669"/>
    <property type="project" value="TreeGrafter"/>
</dbReference>
<dbReference type="Proteomes" id="UP000271227">
    <property type="component" value="Unassembled WGS sequence"/>
</dbReference>
<proteinExistence type="inferred from homology"/>
<dbReference type="InterPro" id="IPR052028">
    <property type="entry name" value="HipA_Ser/Thr_kinase"/>
</dbReference>
<evidence type="ECO:0000259" key="5">
    <source>
        <dbReference type="Pfam" id="PF13657"/>
    </source>
</evidence>
<accession>A0A3M0C5D0</accession>
<evidence type="ECO:0000313" key="6">
    <source>
        <dbReference type="EMBL" id="RMB02026.1"/>
    </source>
</evidence>
<dbReference type="Pfam" id="PF07804">
    <property type="entry name" value="HipA_C"/>
    <property type="match status" value="1"/>
</dbReference>
<evidence type="ECO:0000256" key="3">
    <source>
        <dbReference type="ARBA" id="ARBA00022777"/>
    </source>
</evidence>
<dbReference type="EMBL" id="REFR01000015">
    <property type="protein sequence ID" value="RMB02026.1"/>
    <property type="molecule type" value="Genomic_DNA"/>
</dbReference>
<dbReference type="AlphaFoldDB" id="A0A3M0C5D0"/>
<reference evidence="6 7" key="1">
    <citation type="submission" date="2018-10" db="EMBL/GenBank/DDBJ databases">
        <title>Genomic Encyclopedia of Archaeal and Bacterial Type Strains, Phase II (KMG-II): from individual species to whole genera.</title>
        <authorList>
            <person name="Goeker M."/>
        </authorList>
    </citation>
    <scope>NUCLEOTIDE SEQUENCE [LARGE SCALE GENOMIC DNA]</scope>
    <source>
        <strain evidence="6 7">DSM 25217</strain>
    </source>
</reference>
<evidence type="ECO:0000259" key="4">
    <source>
        <dbReference type="Pfam" id="PF07804"/>
    </source>
</evidence>
<name>A0A3M0C5D0_9PROT</name>
<evidence type="ECO:0000256" key="1">
    <source>
        <dbReference type="ARBA" id="ARBA00010164"/>
    </source>
</evidence>
<dbReference type="RefSeq" id="WP_121940161.1">
    <property type="nucleotide sequence ID" value="NZ_REFR01000015.1"/>
</dbReference>
<evidence type="ECO:0000313" key="7">
    <source>
        <dbReference type="Proteomes" id="UP000271227"/>
    </source>
</evidence>
<dbReference type="Pfam" id="PF13657">
    <property type="entry name" value="Couple_hipA"/>
    <property type="match status" value="1"/>
</dbReference>
<dbReference type="InterPro" id="IPR012893">
    <property type="entry name" value="HipA-like_C"/>
</dbReference>
<feature type="domain" description="HipA N-terminal subdomain 1" evidence="5">
    <location>
        <begin position="25"/>
        <end position="126"/>
    </location>
</feature>
<keyword evidence="7" id="KW-1185">Reference proteome</keyword>
<gene>
    <name evidence="6" type="ORF">BXY39_3538</name>
</gene>
<dbReference type="PANTHER" id="PTHR37419:SF8">
    <property type="entry name" value="TOXIN YJJJ"/>
    <property type="match status" value="1"/>
</dbReference>
<protein>
    <submittedName>
        <fullName evidence="6">Serine/threonine-protein kinase HipA</fullName>
    </submittedName>
</protein>
<dbReference type="GO" id="GO:0004674">
    <property type="term" value="F:protein serine/threonine kinase activity"/>
    <property type="evidence" value="ECO:0007669"/>
    <property type="project" value="TreeGrafter"/>
</dbReference>